<comment type="similarity">
    <text evidence="1">Belongs to the helicase family. RecQ subfamily.</text>
</comment>
<dbReference type="Pfam" id="PF00271">
    <property type="entry name" value="Helicase_C"/>
    <property type="match status" value="1"/>
</dbReference>
<dbReference type="InterPro" id="IPR027417">
    <property type="entry name" value="P-loop_NTPase"/>
</dbReference>
<dbReference type="SMART" id="SM00490">
    <property type="entry name" value="HELICc"/>
    <property type="match status" value="1"/>
</dbReference>
<dbReference type="GO" id="GO:0043138">
    <property type="term" value="F:3'-5' DNA helicase activity"/>
    <property type="evidence" value="ECO:0007669"/>
    <property type="project" value="UniProtKB-EC"/>
</dbReference>
<dbReference type="RefSeq" id="WP_085728108.1">
    <property type="nucleotide sequence ID" value="NZ_NBYN01000042.1"/>
</dbReference>
<evidence type="ECO:0000256" key="5">
    <source>
        <dbReference type="ARBA" id="ARBA00022806"/>
    </source>
</evidence>
<dbReference type="CDD" id="cd17920">
    <property type="entry name" value="DEXHc_RecQ"/>
    <property type="match status" value="1"/>
</dbReference>
<dbReference type="GO" id="GO:0006310">
    <property type="term" value="P:DNA recombination"/>
    <property type="evidence" value="ECO:0007669"/>
    <property type="project" value="InterPro"/>
</dbReference>
<keyword evidence="5" id="KW-0347">Helicase</keyword>
<evidence type="ECO:0000313" key="16">
    <source>
        <dbReference type="Proteomes" id="UP000192997"/>
    </source>
</evidence>
<name>A0A1X4G759_9CYAN</name>
<reference evidence="16" key="1">
    <citation type="submission" date="2017-04" db="EMBL/GenBank/DDBJ databases">
        <authorList>
            <person name="Abreu V.A."/>
            <person name="Popin R.V."/>
            <person name="Rigonato J."/>
            <person name="Andreote A.P."/>
            <person name="Schaker P.C."/>
            <person name="Hoff-Risseti C."/>
            <person name="Alvarenga D.O."/>
            <person name="Varani A.M."/>
            <person name="Fiore M.F."/>
        </authorList>
    </citation>
    <scope>NUCLEOTIDE SEQUENCE [LARGE SCALE GENOMIC DNA]</scope>
    <source>
        <strain evidence="16">CENA303</strain>
    </source>
</reference>
<dbReference type="Gene3D" id="3.40.50.300">
    <property type="entry name" value="P-loop containing nucleotide triphosphate hydrolases"/>
    <property type="match status" value="2"/>
</dbReference>
<evidence type="ECO:0000259" key="14">
    <source>
        <dbReference type="PROSITE" id="PS51194"/>
    </source>
</evidence>
<dbReference type="GO" id="GO:0005737">
    <property type="term" value="C:cytoplasm"/>
    <property type="evidence" value="ECO:0007669"/>
    <property type="project" value="TreeGrafter"/>
</dbReference>
<evidence type="ECO:0000256" key="2">
    <source>
        <dbReference type="ARBA" id="ARBA00022723"/>
    </source>
</evidence>
<evidence type="ECO:0000256" key="3">
    <source>
        <dbReference type="ARBA" id="ARBA00022741"/>
    </source>
</evidence>
<evidence type="ECO:0000256" key="11">
    <source>
        <dbReference type="ARBA" id="ARBA00044535"/>
    </source>
</evidence>
<keyword evidence="6" id="KW-0067">ATP-binding</keyword>
<evidence type="ECO:0000313" key="15">
    <source>
        <dbReference type="EMBL" id="OSO90862.1"/>
    </source>
</evidence>
<sequence length="486" mass="55708">MTITLEEIRKKLKQVWGYENFRPPQEEIVSSLLSQKDALIIMPTGAGKSICFQLPALLSNGLTLVVSPLIALIENQVEELKQRNQKADLLHSELPASQRYKVLESISKQQLRLLYLSPETLLSSAVWEKISHPHIGITSLILDEAHCLVQWGETFRPVYRRLAAVRPSLLNTKPPGTKISVAAFTATADPSTQNIIKDVLQLQQPDIYRLNPYRQNLQPTVKTVWTPKARKQQLLKFLQLHPHQTGLIYVRTRKDSEELAQWLMNLGYDTASYHGGLSGEERRAIEKSWLHGKKSFVVCTCAFGMGINKADVRWIVHFHAPYLLSEYVQEIGRAGRDGIVAEVLTFISEPTGFFDGEDQRRKLFFQQQILQQYKKAQELIKKLPLQGEVKSVVKEFQHGATALAILHSSGRLLWNDPFHYQILGKDIHQSRTYFNPAQQMVEYLRTKNCRWQFLLQSFGFNKDRENWRCGHCDNCRFKSGGFQGIS</sequence>
<dbReference type="GO" id="GO:0003677">
    <property type="term" value="F:DNA binding"/>
    <property type="evidence" value="ECO:0007669"/>
    <property type="project" value="UniProtKB-KW"/>
</dbReference>
<evidence type="ECO:0000256" key="4">
    <source>
        <dbReference type="ARBA" id="ARBA00022801"/>
    </source>
</evidence>
<comment type="caution">
    <text evidence="15">The sequence shown here is derived from an EMBL/GenBank/DDBJ whole genome shotgun (WGS) entry which is preliminary data.</text>
</comment>
<protein>
    <recommendedName>
        <fullName evidence="11">ATP-dependent DNA helicase RecQ</fullName>
        <ecNumber evidence="10">5.6.2.4</ecNumber>
    </recommendedName>
    <alternativeName>
        <fullName evidence="12">DNA 3'-5' helicase RecQ</fullName>
    </alternativeName>
</protein>
<dbReference type="InterPro" id="IPR014001">
    <property type="entry name" value="Helicase_ATP-bd"/>
</dbReference>
<dbReference type="AlphaFoldDB" id="A0A1X4G759"/>
<gene>
    <name evidence="15" type="ORF">B7O87_08620</name>
</gene>
<feature type="domain" description="Helicase C-terminal" evidence="14">
    <location>
        <begin position="230"/>
        <end position="391"/>
    </location>
</feature>
<keyword evidence="2" id="KW-0479">Metal-binding</keyword>
<dbReference type="GO" id="GO:0046872">
    <property type="term" value="F:metal ion binding"/>
    <property type="evidence" value="ECO:0007669"/>
    <property type="project" value="UniProtKB-KW"/>
</dbReference>
<dbReference type="NCBIfam" id="TIGR00614">
    <property type="entry name" value="recQ_fam"/>
    <property type="match status" value="1"/>
</dbReference>
<dbReference type="EC" id="5.6.2.4" evidence="10"/>
<keyword evidence="3" id="KW-0547">Nucleotide-binding</keyword>
<evidence type="ECO:0000256" key="1">
    <source>
        <dbReference type="ARBA" id="ARBA00005446"/>
    </source>
</evidence>
<dbReference type="GO" id="GO:0030894">
    <property type="term" value="C:replisome"/>
    <property type="evidence" value="ECO:0007669"/>
    <property type="project" value="TreeGrafter"/>
</dbReference>
<dbReference type="Proteomes" id="UP000192997">
    <property type="component" value="Unassembled WGS sequence"/>
</dbReference>
<dbReference type="Pfam" id="PF00270">
    <property type="entry name" value="DEAD"/>
    <property type="match status" value="1"/>
</dbReference>
<accession>A0A1X4G759</accession>
<dbReference type="InterPro" id="IPR001650">
    <property type="entry name" value="Helicase_C-like"/>
</dbReference>
<dbReference type="SUPFAM" id="SSF52540">
    <property type="entry name" value="P-loop containing nucleoside triphosphate hydrolases"/>
    <property type="match status" value="1"/>
</dbReference>
<evidence type="ECO:0000259" key="13">
    <source>
        <dbReference type="PROSITE" id="PS51192"/>
    </source>
</evidence>
<dbReference type="PROSITE" id="PS51192">
    <property type="entry name" value="HELICASE_ATP_BIND_1"/>
    <property type="match status" value="1"/>
</dbReference>
<dbReference type="EMBL" id="NBYN01000042">
    <property type="protein sequence ID" value="OSO90862.1"/>
    <property type="molecule type" value="Genomic_DNA"/>
</dbReference>
<evidence type="ECO:0000256" key="8">
    <source>
        <dbReference type="ARBA" id="ARBA00023235"/>
    </source>
</evidence>
<comment type="catalytic activity">
    <reaction evidence="9">
        <text>Couples ATP hydrolysis with the unwinding of duplex DNA by translocating in the 3'-5' direction.</text>
        <dbReference type="EC" id="5.6.2.4"/>
    </reaction>
</comment>
<dbReference type="PROSITE" id="PS51194">
    <property type="entry name" value="HELICASE_CTER"/>
    <property type="match status" value="1"/>
</dbReference>
<proteinExistence type="inferred from homology"/>
<dbReference type="GO" id="GO:0016787">
    <property type="term" value="F:hydrolase activity"/>
    <property type="evidence" value="ECO:0007669"/>
    <property type="project" value="UniProtKB-KW"/>
</dbReference>
<dbReference type="SMART" id="SM00487">
    <property type="entry name" value="DEXDc"/>
    <property type="match status" value="1"/>
</dbReference>
<dbReference type="GO" id="GO:0006281">
    <property type="term" value="P:DNA repair"/>
    <property type="evidence" value="ECO:0007669"/>
    <property type="project" value="TreeGrafter"/>
</dbReference>
<dbReference type="InterPro" id="IPR032284">
    <property type="entry name" value="RecQ_Zn-bd"/>
</dbReference>
<dbReference type="Pfam" id="PF16124">
    <property type="entry name" value="RecQ_Zn_bind"/>
    <property type="match status" value="1"/>
</dbReference>
<dbReference type="InterPro" id="IPR011545">
    <property type="entry name" value="DEAD/DEAH_box_helicase_dom"/>
</dbReference>
<evidence type="ECO:0000256" key="7">
    <source>
        <dbReference type="ARBA" id="ARBA00023125"/>
    </source>
</evidence>
<dbReference type="GO" id="GO:0005524">
    <property type="term" value="F:ATP binding"/>
    <property type="evidence" value="ECO:0007669"/>
    <property type="project" value="UniProtKB-KW"/>
</dbReference>
<evidence type="ECO:0000256" key="12">
    <source>
        <dbReference type="ARBA" id="ARBA00044550"/>
    </source>
</evidence>
<evidence type="ECO:0000256" key="10">
    <source>
        <dbReference type="ARBA" id="ARBA00034808"/>
    </source>
</evidence>
<dbReference type="GO" id="GO:0009378">
    <property type="term" value="F:four-way junction helicase activity"/>
    <property type="evidence" value="ECO:0007669"/>
    <property type="project" value="TreeGrafter"/>
</dbReference>
<dbReference type="PANTHER" id="PTHR13710">
    <property type="entry name" value="DNA HELICASE RECQ FAMILY MEMBER"/>
    <property type="match status" value="1"/>
</dbReference>
<organism evidence="15 16">
    <name type="scientific">Cylindrospermopsis raciborskii CENA303</name>
    <dbReference type="NCBI Taxonomy" id="1170769"/>
    <lineage>
        <taxon>Bacteria</taxon>
        <taxon>Bacillati</taxon>
        <taxon>Cyanobacteriota</taxon>
        <taxon>Cyanophyceae</taxon>
        <taxon>Nostocales</taxon>
        <taxon>Aphanizomenonaceae</taxon>
        <taxon>Cylindrospermopsis</taxon>
    </lineage>
</organism>
<keyword evidence="7" id="KW-0238">DNA-binding</keyword>
<dbReference type="GO" id="GO:0043590">
    <property type="term" value="C:bacterial nucleoid"/>
    <property type="evidence" value="ECO:0007669"/>
    <property type="project" value="TreeGrafter"/>
</dbReference>
<evidence type="ECO:0000256" key="6">
    <source>
        <dbReference type="ARBA" id="ARBA00022840"/>
    </source>
</evidence>
<dbReference type="PANTHER" id="PTHR13710:SF105">
    <property type="entry name" value="ATP-DEPENDENT DNA HELICASE Q1"/>
    <property type="match status" value="1"/>
</dbReference>
<keyword evidence="4" id="KW-0378">Hydrolase</keyword>
<evidence type="ECO:0000256" key="9">
    <source>
        <dbReference type="ARBA" id="ARBA00034617"/>
    </source>
</evidence>
<dbReference type="InterPro" id="IPR004589">
    <property type="entry name" value="DNA_helicase_ATP-dep_RecQ"/>
</dbReference>
<feature type="domain" description="Helicase ATP-binding" evidence="13">
    <location>
        <begin position="29"/>
        <end position="206"/>
    </location>
</feature>
<keyword evidence="8" id="KW-0413">Isomerase</keyword>